<accession>A0ACA9SAA6</accession>
<protein>
    <submittedName>
        <fullName evidence="1">25647_t:CDS:1</fullName>
    </submittedName>
</protein>
<name>A0ACA9SAA6_9GLOM</name>
<comment type="caution">
    <text evidence="1">The sequence shown here is derived from an EMBL/GenBank/DDBJ whole genome shotgun (WGS) entry which is preliminary data.</text>
</comment>
<sequence>QRIPVTHNENDSVIHIMGRAHIAPPYVVSSVECDNEIILERRNCAHKRECSGQIGGTEE</sequence>
<gene>
    <name evidence="1" type="ORF">RPERSI_LOCUS28261</name>
</gene>
<evidence type="ECO:0000313" key="1">
    <source>
        <dbReference type="EMBL" id="CAG8831783.1"/>
    </source>
</evidence>
<feature type="non-terminal residue" evidence="1">
    <location>
        <position position="59"/>
    </location>
</feature>
<reference evidence="1" key="1">
    <citation type="submission" date="2021-06" db="EMBL/GenBank/DDBJ databases">
        <authorList>
            <person name="Kallberg Y."/>
            <person name="Tangrot J."/>
            <person name="Rosling A."/>
        </authorList>
    </citation>
    <scope>NUCLEOTIDE SEQUENCE</scope>
    <source>
        <strain evidence="1">MA461A</strain>
    </source>
</reference>
<proteinExistence type="predicted"/>
<feature type="non-terminal residue" evidence="1">
    <location>
        <position position="1"/>
    </location>
</feature>
<dbReference type="Proteomes" id="UP000789920">
    <property type="component" value="Unassembled WGS sequence"/>
</dbReference>
<keyword evidence="2" id="KW-1185">Reference proteome</keyword>
<evidence type="ECO:0000313" key="2">
    <source>
        <dbReference type="Proteomes" id="UP000789920"/>
    </source>
</evidence>
<dbReference type="EMBL" id="CAJVQC010102209">
    <property type="protein sequence ID" value="CAG8831783.1"/>
    <property type="molecule type" value="Genomic_DNA"/>
</dbReference>
<organism evidence="1 2">
    <name type="scientific">Racocetra persica</name>
    <dbReference type="NCBI Taxonomy" id="160502"/>
    <lineage>
        <taxon>Eukaryota</taxon>
        <taxon>Fungi</taxon>
        <taxon>Fungi incertae sedis</taxon>
        <taxon>Mucoromycota</taxon>
        <taxon>Glomeromycotina</taxon>
        <taxon>Glomeromycetes</taxon>
        <taxon>Diversisporales</taxon>
        <taxon>Gigasporaceae</taxon>
        <taxon>Racocetra</taxon>
    </lineage>
</organism>